<feature type="transmembrane region" description="Helical" evidence="6">
    <location>
        <begin position="379"/>
        <end position="401"/>
    </location>
</feature>
<feature type="domain" description="ABC3 transporter permease C-terminal" evidence="7">
    <location>
        <begin position="65"/>
        <end position="175"/>
    </location>
</feature>
<evidence type="ECO:0000256" key="1">
    <source>
        <dbReference type="ARBA" id="ARBA00004651"/>
    </source>
</evidence>
<evidence type="ECO:0000256" key="5">
    <source>
        <dbReference type="ARBA" id="ARBA00023136"/>
    </source>
</evidence>
<evidence type="ECO:0000256" key="2">
    <source>
        <dbReference type="ARBA" id="ARBA00022475"/>
    </source>
</evidence>
<evidence type="ECO:0000313" key="8">
    <source>
        <dbReference type="EMBL" id="XBX82654.1"/>
    </source>
</evidence>
<protein>
    <submittedName>
        <fullName evidence="8">FtsX-like permease family protein</fullName>
    </submittedName>
</protein>
<organism evidence="8">
    <name type="scientific">Agromyces sp. G08B096</name>
    <dbReference type="NCBI Taxonomy" id="3156399"/>
    <lineage>
        <taxon>Bacteria</taxon>
        <taxon>Bacillati</taxon>
        <taxon>Actinomycetota</taxon>
        <taxon>Actinomycetes</taxon>
        <taxon>Micrococcales</taxon>
        <taxon>Microbacteriaceae</taxon>
        <taxon>Agromyces</taxon>
    </lineage>
</organism>
<feature type="transmembrane region" description="Helical" evidence="6">
    <location>
        <begin position="281"/>
        <end position="302"/>
    </location>
</feature>
<feature type="transmembrane region" description="Helical" evidence="6">
    <location>
        <begin position="193"/>
        <end position="213"/>
    </location>
</feature>
<dbReference type="InterPro" id="IPR003838">
    <property type="entry name" value="ABC3_permease_C"/>
</dbReference>
<keyword evidence="2" id="KW-1003">Cell membrane</keyword>
<feature type="transmembrane region" description="Helical" evidence="6">
    <location>
        <begin position="57"/>
        <end position="80"/>
    </location>
</feature>
<feature type="transmembrane region" description="Helical" evidence="6">
    <location>
        <begin position="148"/>
        <end position="172"/>
    </location>
</feature>
<feature type="transmembrane region" description="Helical" evidence="6">
    <location>
        <begin position="219"/>
        <end position="245"/>
    </location>
</feature>
<sequence>MIGRIAWLLARPTRQDVATVALPVTAFAIVTALVCTVLGGAQSFWTWTDDYAVTYQALAVVALVLLVVPLASLGGSAARLSARRRDDRLATLRLLGATPGAVQALAVIEAGVLALAGSLVGLVLYVVLLPALALIPFRGEMLGFAGVWLGGWAVLVPVAVTALAVVSAILGLRRVVISPLGVRTRQEAPKVHWVRGLIGFGVVVVAFGVMAVLQVAGSVLVILAMLAAAFGGSLAVLNLTGPWVLRLIAKGQAKRAKTPARLISARSVLESPKAAWRQVSGVAMTSFMAVFAGSGVAVLDAMGASTADRESVLLMADIRTGLLITVIGSFLMVACSVGVNQAAGVLDRRGLYRSLDMLGMPLEVMDAARRRAVMSPLRVVSIGSAVVAAIVMLPLTGIALVVAPLSLLVIAGVLAAGIAVVWLGLRATRPVLARAAQGADQGAGAAVVA</sequence>
<dbReference type="RefSeq" id="WP_350348670.1">
    <property type="nucleotide sequence ID" value="NZ_CP158374.1"/>
</dbReference>
<reference evidence="8" key="1">
    <citation type="submission" date="2024-05" db="EMBL/GenBank/DDBJ databases">
        <authorList>
            <person name="Yu L."/>
        </authorList>
    </citation>
    <scope>NUCLEOTIDE SEQUENCE</scope>
    <source>
        <strain evidence="8">G08B096</strain>
    </source>
</reference>
<dbReference type="GO" id="GO:0005886">
    <property type="term" value="C:plasma membrane"/>
    <property type="evidence" value="ECO:0007669"/>
    <property type="project" value="UniProtKB-SubCell"/>
</dbReference>
<dbReference type="AlphaFoldDB" id="A0AAU7W896"/>
<keyword evidence="3 6" id="KW-0812">Transmembrane</keyword>
<dbReference type="Pfam" id="PF02687">
    <property type="entry name" value="FtsX"/>
    <property type="match status" value="1"/>
</dbReference>
<feature type="transmembrane region" description="Helical" evidence="6">
    <location>
        <begin position="407"/>
        <end position="425"/>
    </location>
</feature>
<feature type="transmembrane region" description="Helical" evidence="6">
    <location>
        <begin position="20"/>
        <end position="45"/>
    </location>
</feature>
<feature type="transmembrane region" description="Helical" evidence="6">
    <location>
        <begin position="322"/>
        <end position="346"/>
    </location>
</feature>
<evidence type="ECO:0000256" key="4">
    <source>
        <dbReference type="ARBA" id="ARBA00022989"/>
    </source>
</evidence>
<comment type="subcellular location">
    <subcellularLocation>
        <location evidence="1">Cell membrane</location>
        <topology evidence="1">Multi-pass membrane protein</topology>
    </subcellularLocation>
</comment>
<dbReference type="EMBL" id="CP158374">
    <property type="protein sequence ID" value="XBX82654.1"/>
    <property type="molecule type" value="Genomic_DNA"/>
</dbReference>
<evidence type="ECO:0000259" key="7">
    <source>
        <dbReference type="Pfam" id="PF02687"/>
    </source>
</evidence>
<keyword evidence="5 6" id="KW-0472">Membrane</keyword>
<gene>
    <name evidence="8" type="ORF">ABIQ69_01700</name>
</gene>
<evidence type="ECO:0000256" key="6">
    <source>
        <dbReference type="SAM" id="Phobius"/>
    </source>
</evidence>
<name>A0AAU7W896_9MICO</name>
<evidence type="ECO:0000256" key="3">
    <source>
        <dbReference type="ARBA" id="ARBA00022692"/>
    </source>
</evidence>
<keyword evidence="4 6" id="KW-1133">Transmembrane helix</keyword>
<proteinExistence type="predicted"/>
<feature type="transmembrane region" description="Helical" evidence="6">
    <location>
        <begin position="101"/>
        <end position="128"/>
    </location>
</feature>
<accession>A0AAU7W896</accession>